<dbReference type="KEGG" id="nsl:BOX37_05820"/>
<evidence type="ECO:0000256" key="2">
    <source>
        <dbReference type="ARBA" id="ARBA00022475"/>
    </source>
</evidence>
<sequence length="266" mass="27846">MTRSPALGARPAGTHSAVAAVDIRGLVARFADGRTALHDVDCRVSPGEVVALVGVNGAGKSTLLRSVVGLHRPSAGSVLVHGVEVATASRTQLRAVRRDTGFLFQRSSLISRMRVFEVVLQGAVGRIGVRGLLASACPAAVRAEAMDCLDRVGLADRAGHRLGTLSGGQQQRVAVARMLMQRPTLILADEPVAGLDPTTAEQVMALLRDTASECGATVLLALHHTELARTFCGRIVGMRAGRVVLDRPAASCDAQVFESVYTQAAS</sequence>
<dbReference type="EMBL" id="CP018082">
    <property type="protein sequence ID" value="APE33567.1"/>
    <property type="molecule type" value="Genomic_DNA"/>
</dbReference>
<dbReference type="InterPro" id="IPR050086">
    <property type="entry name" value="MetN_ABC_transporter-like"/>
</dbReference>
<dbReference type="PROSITE" id="PS50893">
    <property type="entry name" value="ABC_TRANSPORTER_2"/>
    <property type="match status" value="1"/>
</dbReference>
<organism evidence="8 9">
    <name type="scientific">Nocardia mangyaensis</name>
    <dbReference type="NCBI Taxonomy" id="2213200"/>
    <lineage>
        <taxon>Bacteria</taxon>
        <taxon>Bacillati</taxon>
        <taxon>Actinomycetota</taxon>
        <taxon>Actinomycetes</taxon>
        <taxon>Mycobacteriales</taxon>
        <taxon>Nocardiaceae</taxon>
        <taxon>Nocardia</taxon>
    </lineage>
</organism>
<dbReference type="Gene3D" id="3.40.50.300">
    <property type="entry name" value="P-loop containing nucleotide triphosphate hydrolases"/>
    <property type="match status" value="1"/>
</dbReference>
<evidence type="ECO:0000256" key="1">
    <source>
        <dbReference type="ARBA" id="ARBA00022448"/>
    </source>
</evidence>
<keyword evidence="4" id="KW-0067">ATP-binding</keyword>
<dbReference type="SUPFAM" id="SSF52540">
    <property type="entry name" value="P-loop containing nucleoside triphosphate hydrolases"/>
    <property type="match status" value="1"/>
</dbReference>
<dbReference type="InterPro" id="IPR003439">
    <property type="entry name" value="ABC_transporter-like_ATP-bd"/>
</dbReference>
<evidence type="ECO:0000256" key="5">
    <source>
        <dbReference type="ARBA" id="ARBA00022967"/>
    </source>
</evidence>
<keyword evidence="9" id="KW-1185">Reference proteome</keyword>
<feature type="domain" description="ABC transporter" evidence="7">
    <location>
        <begin position="21"/>
        <end position="265"/>
    </location>
</feature>
<dbReference type="RefSeq" id="WP_071926750.1">
    <property type="nucleotide sequence ID" value="NZ_CP018082.1"/>
</dbReference>
<dbReference type="Proteomes" id="UP000183810">
    <property type="component" value="Chromosome"/>
</dbReference>
<dbReference type="GO" id="GO:0005524">
    <property type="term" value="F:ATP binding"/>
    <property type="evidence" value="ECO:0007669"/>
    <property type="project" value="UniProtKB-KW"/>
</dbReference>
<dbReference type="AlphaFoldDB" id="A0A1J0VNK2"/>
<evidence type="ECO:0000256" key="4">
    <source>
        <dbReference type="ARBA" id="ARBA00022840"/>
    </source>
</evidence>
<keyword evidence="2" id="KW-1003">Cell membrane</keyword>
<keyword evidence="6" id="KW-0472">Membrane</keyword>
<dbReference type="OrthoDB" id="3190580at2"/>
<evidence type="ECO:0000259" key="7">
    <source>
        <dbReference type="PROSITE" id="PS50893"/>
    </source>
</evidence>
<dbReference type="PANTHER" id="PTHR43166:SF6">
    <property type="entry name" value="PHOSPHONATES IMPORT ATP-BINDING PROTEIN PHNC"/>
    <property type="match status" value="1"/>
</dbReference>
<proteinExistence type="predicted"/>
<dbReference type="InterPro" id="IPR017871">
    <property type="entry name" value="ABC_transporter-like_CS"/>
</dbReference>
<evidence type="ECO:0000313" key="8">
    <source>
        <dbReference type="EMBL" id="APE33567.1"/>
    </source>
</evidence>
<reference evidence="8" key="1">
    <citation type="submission" date="2016-11" db="EMBL/GenBank/DDBJ databases">
        <authorList>
            <person name="Jaros S."/>
            <person name="Januszkiewicz K."/>
            <person name="Wedrychowicz H."/>
        </authorList>
    </citation>
    <scope>NUCLEOTIDE SEQUENCE [LARGE SCALE GENOMIC DNA]</scope>
    <source>
        <strain evidence="8">Y48</strain>
    </source>
</reference>
<dbReference type="GO" id="GO:0016887">
    <property type="term" value="F:ATP hydrolysis activity"/>
    <property type="evidence" value="ECO:0007669"/>
    <property type="project" value="InterPro"/>
</dbReference>
<protein>
    <recommendedName>
        <fullName evidence="7">ABC transporter domain-containing protein</fullName>
    </recommendedName>
</protein>
<dbReference type="InterPro" id="IPR003593">
    <property type="entry name" value="AAA+_ATPase"/>
</dbReference>
<evidence type="ECO:0000313" key="9">
    <source>
        <dbReference type="Proteomes" id="UP000183810"/>
    </source>
</evidence>
<dbReference type="Pfam" id="PF00005">
    <property type="entry name" value="ABC_tran"/>
    <property type="match status" value="1"/>
</dbReference>
<keyword evidence="5" id="KW-1278">Translocase</keyword>
<evidence type="ECO:0000256" key="6">
    <source>
        <dbReference type="ARBA" id="ARBA00023136"/>
    </source>
</evidence>
<name>A0A1J0VNK2_9NOCA</name>
<keyword evidence="1" id="KW-0813">Transport</keyword>
<dbReference type="InterPro" id="IPR027417">
    <property type="entry name" value="P-loop_NTPase"/>
</dbReference>
<gene>
    <name evidence="8" type="ORF">BOX37_05820</name>
</gene>
<dbReference type="SMART" id="SM00382">
    <property type="entry name" value="AAA"/>
    <property type="match status" value="1"/>
</dbReference>
<dbReference type="PROSITE" id="PS00211">
    <property type="entry name" value="ABC_TRANSPORTER_1"/>
    <property type="match status" value="1"/>
</dbReference>
<keyword evidence="3" id="KW-0547">Nucleotide-binding</keyword>
<dbReference type="PANTHER" id="PTHR43166">
    <property type="entry name" value="AMINO ACID IMPORT ATP-BINDING PROTEIN"/>
    <property type="match status" value="1"/>
</dbReference>
<accession>A0A1J0VNK2</accession>
<evidence type="ECO:0000256" key="3">
    <source>
        <dbReference type="ARBA" id="ARBA00022741"/>
    </source>
</evidence>